<dbReference type="SUPFAM" id="SSF53474">
    <property type="entry name" value="alpha/beta-Hydrolases"/>
    <property type="match status" value="1"/>
</dbReference>
<dbReference type="RefSeq" id="XP_018130400.1">
    <property type="nucleotide sequence ID" value="XM_018273693.2"/>
</dbReference>
<dbReference type="STRING" id="342668.A0A1B8GLF6"/>
<dbReference type="AlphaFoldDB" id="A0A1B8GLF6"/>
<reference evidence="5" key="2">
    <citation type="journal article" date="2018" name="Nat. Commun.">
        <title>Extreme sensitivity to ultraviolet light in the fungal pathogen causing white-nose syndrome of bats.</title>
        <authorList>
            <person name="Palmer J.M."/>
            <person name="Drees K.P."/>
            <person name="Foster J.T."/>
            <person name="Lindner D.L."/>
        </authorList>
    </citation>
    <scope>NUCLEOTIDE SEQUENCE [LARGE SCALE GENOMIC DNA]</scope>
    <source>
        <strain evidence="5">UAMH 10579</strain>
    </source>
</reference>
<gene>
    <name evidence="4" type="ORF">VE01_04218</name>
</gene>
<evidence type="ECO:0000259" key="3">
    <source>
        <dbReference type="SMART" id="SM00939"/>
    </source>
</evidence>
<dbReference type="GO" id="GO:0008239">
    <property type="term" value="F:dipeptidyl-peptidase activity"/>
    <property type="evidence" value="ECO:0007669"/>
    <property type="project" value="InterPro"/>
</dbReference>
<dbReference type="NCBIfam" id="TIGR00976">
    <property type="entry name" value="CocE_NonD"/>
    <property type="match status" value="1"/>
</dbReference>
<sequence length="569" mass="65041">MAETNIIRDIKEVHRDEENSLIFEKNVSIPLKKSDLPVRCNVYLPLSTENGNKFPVLVTYGPYGKDIPYATFFKGSFNEVNPEHKSKYSAWETPDPVYWTARGYIVVRADERGLGQSPGLLDTMSRGTSECFFDVVEWAAEQEWSTGKVGLLGISYYAGSQWRVAARRPKGLAAIIPWEGMSDYYRDRCRHGGILSNKFVDFWWNRQVLVNQYGKPGRSKLTFPPDGPGARGQEDTIEGDLSEDILRKNRMDQTEDNEANRFRDDEYYASKEFNLEDIEVPLLYHNEVEIQKSFFDAFLKGQDTYGWSTPGKVPPVTITIRKGNLGFNDAVAESAYTKRTETAWPLPHTQYTKYFLTSRKELSTTPSKETEEVKLTYDALGSIDDFHGVRFETRPFEKQTEITGHVTAHLNVSMTPDTSEDAMLEKDIDLFLTLRHIDPSGEEVLYTGTAGDGVPLTKGWLRCSMRKVHEKHPRHRSYLIHREYVSTDVEQVKAREVYKVDVEIWPTNVVVEKGGRIMLEVASGDTQGCGVFQHNSEADRPRWKFMGQNHLHFGRELENYVTLPIIPTA</sequence>
<dbReference type="Gene3D" id="3.40.50.1820">
    <property type="entry name" value="alpha/beta hydrolase"/>
    <property type="match status" value="1"/>
</dbReference>
<name>A0A1B8GLF6_9PEZI</name>
<dbReference type="PANTHER" id="PTHR43056">
    <property type="entry name" value="PEPTIDASE S9 PROLYL OLIGOPEPTIDASE"/>
    <property type="match status" value="1"/>
</dbReference>
<dbReference type="InterPro" id="IPR000383">
    <property type="entry name" value="Xaa-Pro-like_dom"/>
</dbReference>
<keyword evidence="5" id="KW-1185">Reference proteome</keyword>
<evidence type="ECO:0000313" key="4">
    <source>
        <dbReference type="EMBL" id="OBT96667.1"/>
    </source>
</evidence>
<evidence type="ECO:0000313" key="5">
    <source>
        <dbReference type="Proteomes" id="UP000091956"/>
    </source>
</evidence>
<keyword evidence="1" id="KW-0378">Hydrolase</keyword>
<dbReference type="SUPFAM" id="SSF49785">
    <property type="entry name" value="Galactose-binding domain-like"/>
    <property type="match status" value="1"/>
</dbReference>
<dbReference type="InterPro" id="IPR008979">
    <property type="entry name" value="Galactose-bd-like_sf"/>
</dbReference>
<accession>A0A1B8GLF6</accession>
<evidence type="ECO:0000256" key="2">
    <source>
        <dbReference type="SAM" id="MobiDB-lite"/>
    </source>
</evidence>
<protein>
    <recommendedName>
        <fullName evidence="3">Xaa-Pro dipeptidyl-peptidase C-terminal domain-containing protein</fullName>
    </recommendedName>
</protein>
<dbReference type="Pfam" id="PF02129">
    <property type="entry name" value="Peptidase_S15"/>
    <property type="match status" value="1"/>
</dbReference>
<feature type="domain" description="Xaa-Pro dipeptidyl-peptidase C-terminal" evidence="3">
    <location>
        <begin position="292"/>
        <end position="562"/>
    </location>
</feature>
<dbReference type="InterPro" id="IPR029058">
    <property type="entry name" value="AB_hydrolase_fold"/>
</dbReference>
<dbReference type="Proteomes" id="UP000091956">
    <property type="component" value="Unassembled WGS sequence"/>
</dbReference>
<dbReference type="PANTHER" id="PTHR43056:SF10">
    <property type="entry name" value="COCE_NOND FAMILY, PUTATIVE (AFU_ORTHOLOGUE AFUA_7G00600)-RELATED"/>
    <property type="match status" value="1"/>
</dbReference>
<proteinExistence type="predicted"/>
<dbReference type="EMBL" id="KV460226">
    <property type="protein sequence ID" value="OBT96667.1"/>
    <property type="molecule type" value="Genomic_DNA"/>
</dbReference>
<dbReference type="InterPro" id="IPR013736">
    <property type="entry name" value="Xaa-Pro_dipept_C"/>
</dbReference>
<feature type="compositionally biased region" description="Basic and acidic residues" evidence="2">
    <location>
        <begin position="244"/>
        <end position="263"/>
    </location>
</feature>
<reference evidence="4 5" key="1">
    <citation type="submission" date="2016-03" db="EMBL/GenBank/DDBJ databases">
        <title>Comparative genomics of Pseudogymnoascus destructans, the fungus causing white-nose syndrome of bats.</title>
        <authorList>
            <person name="Palmer J.M."/>
            <person name="Drees K.P."/>
            <person name="Foster J.T."/>
            <person name="Lindner D.L."/>
        </authorList>
    </citation>
    <scope>NUCLEOTIDE SEQUENCE [LARGE SCALE GENOMIC DNA]</scope>
    <source>
        <strain evidence="4 5">UAMH 10579</strain>
    </source>
</reference>
<feature type="region of interest" description="Disordered" evidence="2">
    <location>
        <begin position="220"/>
        <end position="263"/>
    </location>
</feature>
<dbReference type="GeneID" id="28837604"/>
<dbReference type="InterPro" id="IPR005674">
    <property type="entry name" value="CocE/Ser_esterase"/>
</dbReference>
<dbReference type="OrthoDB" id="416441at2759"/>
<evidence type="ECO:0000256" key="1">
    <source>
        <dbReference type="ARBA" id="ARBA00022801"/>
    </source>
</evidence>
<dbReference type="Pfam" id="PF08530">
    <property type="entry name" value="PepX_C"/>
    <property type="match status" value="1"/>
</dbReference>
<organism evidence="4 5">
    <name type="scientific">Pseudogymnoascus verrucosus</name>
    <dbReference type="NCBI Taxonomy" id="342668"/>
    <lineage>
        <taxon>Eukaryota</taxon>
        <taxon>Fungi</taxon>
        <taxon>Dikarya</taxon>
        <taxon>Ascomycota</taxon>
        <taxon>Pezizomycotina</taxon>
        <taxon>Leotiomycetes</taxon>
        <taxon>Thelebolales</taxon>
        <taxon>Thelebolaceae</taxon>
        <taxon>Pseudogymnoascus</taxon>
    </lineage>
</organism>
<dbReference type="InterPro" id="IPR050585">
    <property type="entry name" value="Xaa-Pro_dipeptidyl-ppase/CocE"/>
</dbReference>
<dbReference type="Gene3D" id="2.60.120.260">
    <property type="entry name" value="Galactose-binding domain-like"/>
    <property type="match status" value="1"/>
</dbReference>
<dbReference type="SMART" id="SM00939">
    <property type="entry name" value="PepX_C"/>
    <property type="match status" value="1"/>
</dbReference>